<dbReference type="STRING" id="2903.R1DLN2"/>
<feature type="compositionally biased region" description="Polar residues" evidence="5">
    <location>
        <begin position="1"/>
        <end position="11"/>
    </location>
</feature>
<reference evidence="7" key="2">
    <citation type="submission" date="2024-10" db="UniProtKB">
        <authorList>
            <consortium name="EnsemblProtists"/>
        </authorList>
    </citation>
    <scope>IDENTIFICATION</scope>
</reference>
<evidence type="ECO:0000313" key="8">
    <source>
        <dbReference type="Proteomes" id="UP000013827"/>
    </source>
</evidence>
<name>A0A0D3KJF2_EMIH1</name>
<accession>A0A0D3KJF2</accession>
<dbReference type="InterPro" id="IPR007271">
    <property type="entry name" value="Nuc_sug_transpt"/>
</dbReference>
<sequence>MFAKTRSQGTAHEQERSVSPAVVLPSRDSQDAEEEGLLVKAEHLSSGLSGRMPNLSPFHAGVCCLLSVQNSSYVLLRRYSSGVLHEEASAQSILAVGEVLKLCFSWLMILRESPDDPGEARLHDSAKRGPRWFAETSLKLVRTSAKMATKILFTAVLSRLLLQRLLSLARWRAILTLFLSVLIICHQTQPQAACAPPPRETLATAEHMQQAADMREAVAGEGGGPTERAWHDYVVGVSAVTLEAMLSGLSNVYFERVLKSTALSLWERNVQLAGYSLLIYVPMAQHAHPGDGMSRGCRDMLHGWSGVTVVVACLGALGGILIGLVLKYCDSIIKNLALSTAIITTATLDHFVFHGPMNLPIIAAAGSVLISIINYTDA</sequence>
<protein>
    <submittedName>
        <fullName evidence="7">Uncharacterized protein</fullName>
    </submittedName>
</protein>
<dbReference type="GeneID" id="17281158"/>
<evidence type="ECO:0000256" key="1">
    <source>
        <dbReference type="ARBA" id="ARBA00004141"/>
    </source>
</evidence>
<evidence type="ECO:0000256" key="6">
    <source>
        <dbReference type="SAM" id="Phobius"/>
    </source>
</evidence>
<evidence type="ECO:0000256" key="3">
    <source>
        <dbReference type="ARBA" id="ARBA00022989"/>
    </source>
</evidence>
<evidence type="ECO:0000313" key="7">
    <source>
        <dbReference type="EnsemblProtists" id="EOD35887"/>
    </source>
</evidence>
<dbReference type="HOGENOM" id="CLU_732448_0_0_1"/>
<keyword evidence="4 6" id="KW-0472">Membrane</keyword>
<keyword evidence="2 6" id="KW-0812">Transmembrane</keyword>
<dbReference type="KEGG" id="ehx:EMIHUDRAFT_227219"/>
<dbReference type="eggNOG" id="KOG2234">
    <property type="taxonomic scope" value="Eukaryota"/>
</dbReference>
<evidence type="ECO:0000256" key="4">
    <source>
        <dbReference type="ARBA" id="ARBA00023136"/>
    </source>
</evidence>
<reference evidence="8" key="1">
    <citation type="journal article" date="2013" name="Nature">
        <title>Pan genome of the phytoplankton Emiliania underpins its global distribution.</title>
        <authorList>
            <person name="Read B.A."/>
            <person name="Kegel J."/>
            <person name="Klute M.J."/>
            <person name="Kuo A."/>
            <person name="Lefebvre S.C."/>
            <person name="Maumus F."/>
            <person name="Mayer C."/>
            <person name="Miller J."/>
            <person name="Monier A."/>
            <person name="Salamov A."/>
            <person name="Young J."/>
            <person name="Aguilar M."/>
            <person name="Claverie J.M."/>
            <person name="Frickenhaus S."/>
            <person name="Gonzalez K."/>
            <person name="Herman E.K."/>
            <person name="Lin Y.C."/>
            <person name="Napier J."/>
            <person name="Ogata H."/>
            <person name="Sarno A.F."/>
            <person name="Shmutz J."/>
            <person name="Schroeder D."/>
            <person name="de Vargas C."/>
            <person name="Verret F."/>
            <person name="von Dassow P."/>
            <person name="Valentin K."/>
            <person name="Van de Peer Y."/>
            <person name="Wheeler G."/>
            <person name="Dacks J.B."/>
            <person name="Delwiche C.F."/>
            <person name="Dyhrman S.T."/>
            <person name="Glockner G."/>
            <person name="John U."/>
            <person name="Richards T."/>
            <person name="Worden A.Z."/>
            <person name="Zhang X."/>
            <person name="Grigoriev I.V."/>
            <person name="Allen A.E."/>
            <person name="Bidle K."/>
            <person name="Borodovsky M."/>
            <person name="Bowler C."/>
            <person name="Brownlee C."/>
            <person name="Cock J.M."/>
            <person name="Elias M."/>
            <person name="Gladyshev V.N."/>
            <person name="Groth M."/>
            <person name="Guda C."/>
            <person name="Hadaegh A."/>
            <person name="Iglesias-Rodriguez M.D."/>
            <person name="Jenkins J."/>
            <person name="Jones B.M."/>
            <person name="Lawson T."/>
            <person name="Leese F."/>
            <person name="Lindquist E."/>
            <person name="Lobanov A."/>
            <person name="Lomsadze A."/>
            <person name="Malik S.B."/>
            <person name="Marsh M.E."/>
            <person name="Mackinder L."/>
            <person name="Mock T."/>
            <person name="Mueller-Roeber B."/>
            <person name="Pagarete A."/>
            <person name="Parker M."/>
            <person name="Probert I."/>
            <person name="Quesneville H."/>
            <person name="Raines C."/>
            <person name="Rensing S.A."/>
            <person name="Riano-Pachon D.M."/>
            <person name="Richier S."/>
            <person name="Rokitta S."/>
            <person name="Shiraiwa Y."/>
            <person name="Soanes D.M."/>
            <person name="van der Giezen M."/>
            <person name="Wahlund T.M."/>
            <person name="Williams B."/>
            <person name="Wilson W."/>
            <person name="Wolfe G."/>
            <person name="Wurch L.L."/>
        </authorList>
    </citation>
    <scope>NUCLEOTIDE SEQUENCE</scope>
</reference>
<feature type="transmembrane region" description="Helical" evidence="6">
    <location>
        <begin position="359"/>
        <end position="376"/>
    </location>
</feature>
<evidence type="ECO:0000256" key="2">
    <source>
        <dbReference type="ARBA" id="ARBA00022692"/>
    </source>
</evidence>
<organism evidence="7 8">
    <name type="scientific">Emiliania huxleyi (strain CCMP1516)</name>
    <dbReference type="NCBI Taxonomy" id="280463"/>
    <lineage>
        <taxon>Eukaryota</taxon>
        <taxon>Haptista</taxon>
        <taxon>Haptophyta</taxon>
        <taxon>Prymnesiophyceae</taxon>
        <taxon>Isochrysidales</taxon>
        <taxon>Noelaerhabdaceae</taxon>
        <taxon>Emiliania</taxon>
    </lineage>
</organism>
<dbReference type="AlphaFoldDB" id="A0A0D3KJF2"/>
<keyword evidence="3 6" id="KW-1133">Transmembrane helix</keyword>
<dbReference type="PaxDb" id="2903-EOD35887"/>
<proteinExistence type="predicted"/>
<evidence type="ECO:0000256" key="5">
    <source>
        <dbReference type="SAM" id="MobiDB-lite"/>
    </source>
</evidence>
<dbReference type="EnsemblProtists" id="EOD35887">
    <property type="protein sequence ID" value="EOD35887"/>
    <property type="gene ID" value="EMIHUDRAFT_227219"/>
</dbReference>
<dbReference type="GO" id="GO:0015165">
    <property type="term" value="F:pyrimidine nucleotide-sugar transmembrane transporter activity"/>
    <property type="evidence" value="ECO:0007669"/>
    <property type="project" value="InterPro"/>
</dbReference>
<keyword evidence="8" id="KW-1185">Reference proteome</keyword>
<dbReference type="PANTHER" id="PTHR10231">
    <property type="entry name" value="NUCLEOTIDE-SUGAR TRANSMEMBRANE TRANSPORTER"/>
    <property type="match status" value="1"/>
</dbReference>
<feature type="transmembrane region" description="Helical" evidence="6">
    <location>
        <begin position="303"/>
        <end position="324"/>
    </location>
</feature>
<dbReference type="Proteomes" id="UP000013827">
    <property type="component" value="Unassembled WGS sequence"/>
</dbReference>
<dbReference type="Pfam" id="PF04142">
    <property type="entry name" value="Nuc_sug_transp"/>
    <property type="match status" value="1"/>
</dbReference>
<dbReference type="RefSeq" id="XP_005788316.1">
    <property type="nucleotide sequence ID" value="XM_005788259.1"/>
</dbReference>
<feature type="region of interest" description="Disordered" evidence="5">
    <location>
        <begin position="1"/>
        <end position="29"/>
    </location>
</feature>
<dbReference type="GO" id="GO:0000139">
    <property type="term" value="C:Golgi membrane"/>
    <property type="evidence" value="ECO:0007669"/>
    <property type="project" value="InterPro"/>
</dbReference>
<comment type="subcellular location">
    <subcellularLocation>
        <location evidence="1">Membrane</location>
        <topology evidence="1">Multi-pass membrane protein</topology>
    </subcellularLocation>
</comment>